<dbReference type="RefSeq" id="WP_218547250.1">
    <property type="nucleotide sequence ID" value="NZ_JAGSPD010000012.1"/>
</dbReference>
<evidence type="ECO:0000313" key="1">
    <source>
        <dbReference type="EMBL" id="MBV7270226.1"/>
    </source>
</evidence>
<comment type="caution">
    <text evidence="1">The sequence shown here is derived from an EMBL/GenBank/DDBJ whole genome shotgun (WGS) entry which is preliminary data.</text>
</comment>
<dbReference type="PANTHER" id="PTHR43611:SF3">
    <property type="entry name" value="FLAVIN MONONUCLEOTIDE HYDROLASE 1, CHLOROPLATIC"/>
    <property type="match status" value="1"/>
</dbReference>
<proteinExistence type="predicted"/>
<dbReference type="Pfam" id="PF00702">
    <property type="entry name" value="Hydrolase"/>
    <property type="match status" value="1"/>
</dbReference>
<organism evidence="1 2">
    <name type="scientific">Winogradskyella luteola</name>
    <dbReference type="NCBI Taxonomy" id="2828330"/>
    <lineage>
        <taxon>Bacteria</taxon>
        <taxon>Pseudomonadati</taxon>
        <taxon>Bacteroidota</taxon>
        <taxon>Flavobacteriia</taxon>
        <taxon>Flavobacteriales</taxon>
        <taxon>Flavobacteriaceae</taxon>
        <taxon>Winogradskyella</taxon>
    </lineage>
</organism>
<dbReference type="EMBL" id="JAGSPD010000012">
    <property type="protein sequence ID" value="MBV7270226.1"/>
    <property type="molecule type" value="Genomic_DNA"/>
</dbReference>
<dbReference type="NCBIfam" id="TIGR01509">
    <property type="entry name" value="HAD-SF-IA-v3"/>
    <property type="match status" value="1"/>
</dbReference>
<sequence>MIKTLIFDFGDVFINLDKEGAMQNALKLFGLEVFEADMIETNMQYEIGRISTEEFIKFYLSKFPNLSQTQIKNAWNYIVKDFPKHRLEFIKNLALNTDYKLILLSNTNDMHIDFIKTHVYFYNDFKQCFDKFYLSQEIHLRKPNKDIFEFILNENNLNPNECLFVDDTKENTDAAESMGFHVWDIDETQEDVANLFKIKTTLF</sequence>
<keyword evidence="2" id="KW-1185">Reference proteome</keyword>
<accession>A0A9X1FAD1</accession>
<dbReference type="PANTHER" id="PTHR43611">
    <property type="entry name" value="ALPHA-D-GLUCOSE 1-PHOSPHATE PHOSPHATASE"/>
    <property type="match status" value="1"/>
</dbReference>
<name>A0A9X1FAD1_9FLAO</name>
<dbReference type="Proteomes" id="UP001138894">
    <property type="component" value="Unassembled WGS sequence"/>
</dbReference>
<dbReference type="AlphaFoldDB" id="A0A9X1FAD1"/>
<dbReference type="SFLD" id="SFLDG01129">
    <property type="entry name" value="C1.5:_HAD__Beta-PGM__Phosphata"/>
    <property type="match status" value="1"/>
</dbReference>
<evidence type="ECO:0000313" key="2">
    <source>
        <dbReference type="Proteomes" id="UP001138894"/>
    </source>
</evidence>
<reference evidence="1" key="1">
    <citation type="submission" date="2021-04" db="EMBL/GenBank/DDBJ databases">
        <authorList>
            <person name="Pira H."/>
            <person name="Risdian C."/>
            <person name="Wink J."/>
        </authorList>
    </citation>
    <scope>NUCLEOTIDE SEQUENCE</scope>
    <source>
        <strain evidence="1">WHY3</strain>
    </source>
</reference>
<gene>
    <name evidence="1" type="ORF">KCG49_13600</name>
</gene>
<dbReference type="InterPro" id="IPR006439">
    <property type="entry name" value="HAD-SF_hydro_IA"/>
</dbReference>
<dbReference type="GO" id="GO:0016787">
    <property type="term" value="F:hydrolase activity"/>
    <property type="evidence" value="ECO:0007669"/>
    <property type="project" value="UniProtKB-KW"/>
</dbReference>
<keyword evidence="1" id="KW-0378">Hydrolase</keyword>
<protein>
    <submittedName>
        <fullName evidence="1">HAD-IA family hydrolase</fullName>
    </submittedName>
</protein>
<dbReference type="SFLD" id="SFLDS00003">
    <property type="entry name" value="Haloacid_Dehalogenase"/>
    <property type="match status" value="1"/>
</dbReference>